<dbReference type="SUPFAM" id="SSF117281">
    <property type="entry name" value="Kelch motif"/>
    <property type="match status" value="1"/>
</dbReference>
<dbReference type="PANTHER" id="PTHR46122">
    <property type="entry name" value="GALACTOSE OXIDASE/KELCH REPEAT PROTEIN-RELATED"/>
    <property type="match status" value="1"/>
</dbReference>
<dbReference type="InterPro" id="IPR006652">
    <property type="entry name" value="Kelch_1"/>
</dbReference>
<dbReference type="GO" id="GO:0005829">
    <property type="term" value="C:cytosol"/>
    <property type="evidence" value="ECO:0007669"/>
    <property type="project" value="TreeGrafter"/>
</dbReference>
<dbReference type="InterPro" id="IPR052439">
    <property type="entry name" value="F-box/Kelch-repeat"/>
</dbReference>
<dbReference type="InterPro" id="IPR015915">
    <property type="entry name" value="Kelch-typ_b-propeller"/>
</dbReference>
<dbReference type="SMART" id="SM00612">
    <property type="entry name" value="Kelch"/>
    <property type="match status" value="3"/>
</dbReference>
<protein>
    <recommendedName>
        <fullName evidence="5">F-box/kelch-repeat protein</fullName>
    </recommendedName>
</protein>
<evidence type="ECO:0000313" key="4">
    <source>
        <dbReference type="Proteomes" id="UP000796880"/>
    </source>
</evidence>
<sequence length="419" mass="46537">MFNLKEAERKYLCNSDFTGFWVTSHSAPSEKVRVVCGANPRQGLNCNIISSKKGSVSGSSTMEPQDADYDVPQLIDDVEDLILARVPRSEYGKFSVVNKRFLSLLKSGELFKIRKVLGFKEPSVFVLTSKETSWWSFDREFKSARMLPILPSSDPCFLQGDKESLCAGTHLLVLGNEVFGPVVWRYDLASNQWSKAPSMINSRCMFASATCSNLGYVAGGIGIDTCRGIRILNSAEKYNPESGLWESLPDMHRKRKSCSGCFMDNKFFVIGGINNEGNLACGEAFDLEKKTWELIPNMLENVPVLEAQSPPLVAVANNELYYLEASTNKLLAYLKKDKSWKNLGGVPVRADSTRGWGVAFKSLGNELLVIGASMKKKRQSMTVYTCCPDPEATELQWKRLKCGPNGLSNFIKNCSVMIA</sequence>
<dbReference type="Proteomes" id="UP000796880">
    <property type="component" value="Unassembled WGS sequence"/>
</dbReference>
<reference evidence="3" key="1">
    <citation type="submission" date="2020-03" db="EMBL/GenBank/DDBJ databases">
        <title>A high-quality chromosome-level genome assembly of a woody plant with both climbing and erect habits, Rhamnella rubrinervis.</title>
        <authorList>
            <person name="Lu Z."/>
            <person name="Yang Y."/>
            <person name="Zhu X."/>
            <person name="Sun Y."/>
        </authorList>
    </citation>
    <scope>NUCLEOTIDE SEQUENCE</scope>
    <source>
        <strain evidence="3">BYM</strain>
        <tissue evidence="3">Leaf</tissue>
    </source>
</reference>
<dbReference type="GO" id="GO:0005634">
    <property type="term" value="C:nucleus"/>
    <property type="evidence" value="ECO:0007669"/>
    <property type="project" value="UniProtKB-ARBA"/>
</dbReference>
<evidence type="ECO:0000313" key="3">
    <source>
        <dbReference type="EMBL" id="KAF3435227.1"/>
    </source>
</evidence>
<keyword evidence="2" id="KW-0677">Repeat</keyword>
<dbReference type="OrthoDB" id="191037at2759"/>
<accession>A0A8K0DPZ6</accession>
<dbReference type="AlphaFoldDB" id="A0A8K0DPZ6"/>
<name>A0A8K0DPZ6_9ROSA</name>
<keyword evidence="4" id="KW-1185">Reference proteome</keyword>
<evidence type="ECO:0000256" key="2">
    <source>
        <dbReference type="ARBA" id="ARBA00022737"/>
    </source>
</evidence>
<evidence type="ECO:0000256" key="1">
    <source>
        <dbReference type="ARBA" id="ARBA00022441"/>
    </source>
</evidence>
<evidence type="ECO:0008006" key="5">
    <source>
        <dbReference type="Google" id="ProtNLM"/>
    </source>
</evidence>
<dbReference type="EMBL" id="VOIH02000010">
    <property type="protein sequence ID" value="KAF3435227.1"/>
    <property type="molecule type" value="Genomic_DNA"/>
</dbReference>
<dbReference type="Pfam" id="PF01344">
    <property type="entry name" value="Kelch_1"/>
    <property type="match status" value="2"/>
</dbReference>
<keyword evidence="1" id="KW-0880">Kelch repeat</keyword>
<gene>
    <name evidence="3" type="ORF">FNV43_RR22314</name>
</gene>
<organism evidence="3 4">
    <name type="scientific">Rhamnella rubrinervis</name>
    <dbReference type="NCBI Taxonomy" id="2594499"/>
    <lineage>
        <taxon>Eukaryota</taxon>
        <taxon>Viridiplantae</taxon>
        <taxon>Streptophyta</taxon>
        <taxon>Embryophyta</taxon>
        <taxon>Tracheophyta</taxon>
        <taxon>Spermatophyta</taxon>
        <taxon>Magnoliopsida</taxon>
        <taxon>eudicotyledons</taxon>
        <taxon>Gunneridae</taxon>
        <taxon>Pentapetalae</taxon>
        <taxon>rosids</taxon>
        <taxon>fabids</taxon>
        <taxon>Rosales</taxon>
        <taxon>Rhamnaceae</taxon>
        <taxon>rhamnoid group</taxon>
        <taxon>Rhamneae</taxon>
        <taxon>Rhamnella</taxon>
    </lineage>
</organism>
<dbReference type="Gene3D" id="2.120.10.80">
    <property type="entry name" value="Kelch-type beta propeller"/>
    <property type="match status" value="1"/>
</dbReference>
<proteinExistence type="predicted"/>
<comment type="caution">
    <text evidence="3">The sequence shown here is derived from an EMBL/GenBank/DDBJ whole genome shotgun (WGS) entry which is preliminary data.</text>
</comment>
<dbReference type="PANTHER" id="PTHR46122:SF5">
    <property type="entry name" value="F-BOX DOMAIN-CONTAINING PROTEIN"/>
    <property type="match status" value="1"/>
</dbReference>